<comment type="caution">
    <text evidence="4">The sequence shown here is derived from an EMBL/GenBank/DDBJ whole genome shotgun (WGS) entry which is preliminary data.</text>
</comment>
<organism evidence="4 5">
    <name type="scientific">Parapedobacter pyrenivorans</name>
    <dbReference type="NCBI Taxonomy" id="1305674"/>
    <lineage>
        <taxon>Bacteria</taxon>
        <taxon>Pseudomonadati</taxon>
        <taxon>Bacteroidota</taxon>
        <taxon>Sphingobacteriia</taxon>
        <taxon>Sphingobacteriales</taxon>
        <taxon>Sphingobacteriaceae</taxon>
        <taxon>Parapedobacter</taxon>
    </lineage>
</organism>
<dbReference type="Gene3D" id="2.60.40.10">
    <property type="entry name" value="Immunoglobulins"/>
    <property type="match status" value="1"/>
</dbReference>
<feature type="signal peptide" evidence="2">
    <location>
        <begin position="1"/>
        <end position="28"/>
    </location>
</feature>
<dbReference type="InterPro" id="IPR013783">
    <property type="entry name" value="Ig-like_fold"/>
</dbReference>
<keyword evidence="1" id="KW-0812">Transmembrane</keyword>
<dbReference type="Pfam" id="PF10633">
    <property type="entry name" value="NPCBM_assoc"/>
    <property type="match status" value="1"/>
</dbReference>
<gene>
    <name evidence="4" type="ORF">GCM10007415_27070</name>
</gene>
<feature type="chain" id="PRO_5037410894" description="Alpha-galactosidase NEW3 domain-containing protein" evidence="2">
    <location>
        <begin position="29"/>
        <end position="276"/>
    </location>
</feature>
<evidence type="ECO:0000256" key="1">
    <source>
        <dbReference type="SAM" id="Phobius"/>
    </source>
</evidence>
<sequence>MLKKSFSLQLHLSFVCFLVAIIPNPANGQQARASSFKAQLMNIEAASNEVFRYQTTLHNGLSVAQTYELNAKLPDGWLISFKVNGSQVRSVQVEGGQEQPIQIEINASQSAEPKKYTLPISAQSSGDTLNLSLEAVVRGSYALQFTTPSGRLSEEVVSGSSETIQLTVKNTGTLPLNELAISSQLPAKWEATFEPSTVEQLEAGKSADITATLKVPEKTIAGDYVANFTAKNANDQQEISFRVLVKTSVLSGWIGIVVILAAVGLVYFLIRKYGRR</sequence>
<feature type="transmembrane region" description="Helical" evidence="1">
    <location>
        <begin position="250"/>
        <end position="270"/>
    </location>
</feature>
<evidence type="ECO:0000313" key="5">
    <source>
        <dbReference type="Proteomes" id="UP000660862"/>
    </source>
</evidence>
<feature type="domain" description="Alpha-galactosidase NEW3" evidence="3">
    <location>
        <begin position="158"/>
        <end position="231"/>
    </location>
</feature>
<protein>
    <recommendedName>
        <fullName evidence="3">Alpha-galactosidase NEW3 domain-containing protein</fullName>
    </recommendedName>
</protein>
<keyword evidence="1" id="KW-1133">Transmembrane helix</keyword>
<keyword evidence="5" id="KW-1185">Reference proteome</keyword>
<dbReference type="PANTHER" id="PTHR39198">
    <property type="entry name" value="HYPOTHETICAL MEMBRANE PROTEIN, CONSERVED"/>
    <property type="match status" value="1"/>
</dbReference>
<accession>A0A917MB78</accession>
<dbReference type="EMBL" id="BMER01000002">
    <property type="protein sequence ID" value="GGG91085.1"/>
    <property type="molecule type" value="Genomic_DNA"/>
</dbReference>
<reference evidence="4" key="1">
    <citation type="journal article" date="2014" name="Int. J. Syst. Evol. Microbiol.">
        <title>Complete genome sequence of Corynebacterium casei LMG S-19264T (=DSM 44701T), isolated from a smear-ripened cheese.</title>
        <authorList>
            <consortium name="US DOE Joint Genome Institute (JGI-PGF)"/>
            <person name="Walter F."/>
            <person name="Albersmeier A."/>
            <person name="Kalinowski J."/>
            <person name="Ruckert C."/>
        </authorList>
    </citation>
    <scope>NUCLEOTIDE SEQUENCE</scope>
    <source>
        <strain evidence="4">CGMCC 1.12195</strain>
    </source>
</reference>
<proteinExistence type="predicted"/>
<evidence type="ECO:0000256" key="2">
    <source>
        <dbReference type="SAM" id="SignalP"/>
    </source>
</evidence>
<keyword evidence="2" id="KW-0732">Signal</keyword>
<evidence type="ECO:0000259" key="3">
    <source>
        <dbReference type="Pfam" id="PF10633"/>
    </source>
</evidence>
<dbReference type="AlphaFoldDB" id="A0A917MB78"/>
<evidence type="ECO:0000313" key="4">
    <source>
        <dbReference type="EMBL" id="GGG91085.1"/>
    </source>
</evidence>
<name>A0A917MB78_9SPHI</name>
<keyword evidence="1" id="KW-0472">Membrane</keyword>
<dbReference type="Proteomes" id="UP000660862">
    <property type="component" value="Unassembled WGS sequence"/>
</dbReference>
<dbReference type="RefSeq" id="WP_188506567.1">
    <property type="nucleotide sequence ID" value="NZ_BMER01000002.1"/>
</dbReference>
<dbReference type="PANTHER" id="PTHR39198:SF1">
    <property type="entry name" value="ALPHA-GALACTOSIDASE NEW3 DOMAIN-CONTAINING PROTEIN"/>
    <property type="match status" value="1"/>
</dbReference>
<reference evidence="4" key="2">
    <citation type="submission" date="2020-09" db="EMBL/GenBank/DDBJ databases">
        <authorList>
            <person name="Sun Q."/>
            <person name="Zhou Y."/>
        </authorList>
    </citation>
    <scope>NUCLEOTIDE SEQUENCE</scope>
    <source>
        <strain evidence="4">CGMCC 1.12195</strain>
    </source>
</reference>
<dbReference type="InterPro" id="IPR018905">
    <property type="entry name" value="A-galactase_NEW3"/>
</dbReference>